<dbReference type="AlphaFoldDB" id="J3M8E1"/>
<keyword evidence="3" id="KW-1185">Reference proteome</keyword>
<dbReference type="HOGENOM" id="CLU_2645324_0_0_1"/>
<feature type="region of interest" description="Disordered" evidence="1">
    <location>
        <begin position="1"/>
        <end position="20"/>
    </location>
</feature>
<evidence type="ECO:0000313" key="3">
    <source>
        <dbReference type="Proteomes" id="UP000006038"/>
    </source>
</evidence>
<dbReference type="EnsemblPlants" id="OB05G28650.1">
    <property type="protein sequence ID" value="OB05G28650.1"/>
    <property type="gene ID" value="OB05G28650"/>
</dbReference>
<sequence>GRSPPPCRPRSPCPPARPHSYASLLRQSTKPRCIHLPPAPNRSSSKRNQRARARGSALLNPASQNATAAPPRGSRHR</sequence>
<evidence type="ECO:0000256" key="1">
    <source>
        <dbReference type="SAM" id="MobiDB-lite"/>
    </source>
</evidence>
<reference evidence="2" key="1">
    <citation type="journal article" date="2013" name="Nat. Commun.">
        <title>Whole-genome sequencing of Oryza brachyantha reveals mechanisms underlying Oryza genome evolution.</title>
        <authorList>
            <person name="Chen J."/>
            <person name="Huang Q."/>
            <person name="Gao D."/>
            <person name="Wang J."/>
            <person name="Lang Y."/>
            <person name="Liu T."/>
            <person name="Li B."/>
            <person name="Bai Z."/>
            <person name="Luis Goicoechea J."/>
            <person name="Liang C."/>
            <person name="Chen C."/>
            <person name="Zhang W."/>
            <person name="Sun S."/>
            <person name="Liao Y."/>
            <person name="Zhang X."/>
            <person name="Yang L."/>
            <person name="Song C."/>
            <person name="Wang M."/>
            <person name="Shi J."/>
            <person name="Liu G."/>
            <person name="Liu J."/>
            <person name="Zhou H."/>
            <person name="Zhou W."/>
            <person name="Yu Q."/>
            <person name="An N."/>
            <person name="Chen Y."/>
            <person name="Cai Q."/>
            <person name="Wang B."/>
            <person name="Liu B."/>
            <person name="Min J."/>
            <person name="Huang Y."/>
            <person name="Wu H."/>
            <person name="Li Z."/>
            <person name="Zhang Y."/>
            <person name="Yin Y."/>
            <person name="Song W."/>
            <person name="Jiang J."/>
            <person name="Jackson S.A."/>
            <person name="Wing R.A."/>
            <person name="Wang J."/>
            <person name="Chen M."/>
        </authorList>
    </citation>
    <scope>NUCLEOTIDE SEQUENCE [LARGE SCALE GENOMIC DNA]</scope>
    <source>
        <strain evidence="2">cv. IRGC 101232</strain>
    </source>
</reference>
<proteinExistence type="predicted"/>
<feature type="compositionally biased region" description="Pro residues" evidence="1">
    <location>
        <begin position="1"/>
        <end position="17"/>
    </location>
</feature>
<organism evidence="2">
    <name type="scientific">Oryza brachyantha</name>
    <name type="common">malo sina</name>
    <dbReference type="NCBI Taxonomy" id="4533"/>
    <lineage>
        <taxon>Eukaryota</taxon>
        <taxon>Viridiplantae</taxon>
        <taxon>Streptophyta</taxon>
        <taxon>Embryophyta</taxon>
        <taxon>Tracheophyta</taxon>
        <taxon>Spermatophyta</taxon>
        <taxon>Magnoliopsida</taxon>
        <taxon>Liliopsida</taxon>
        <taxon>Poales</taxon>
        <taxon>Poaceae</taxon>
        <taxon>BOP clade</taxon>
        <taxon>Oryzoideae</taxon>
        <taxon>Oryzeae</taxon>
        <taxon>Oryzinae</taxon>
        <taxon>Oryza</taxon>
    </lineage>
</organism>
<evidence type="ECO:0000313" key="2">
    <source>
        <dbReference type="EnsemblPlants" id="OB05G28650.1"/>
    </source>
</evidence>
<feature type="compositionally biased region" description="Basic residues" evidence="1">
    <location>
        <begin position="44"/>
        <end position="53"/>
    </location>
</feature>
<reference evidence="2" key="2">
    <citation type="submission" date="2013-04" db="UniProtKB">
        <authorList>
            <consortium name="EnsemblPlants"/>
        </authorList>
    </citation>
    <scope>IDENTIFICATION</scope>
</reference>
<dbReference type="Proteomes" id="UP000006038">
    <property type="component" value="Chromosome 5"/>
</dbReference>
<protein>
    <submittedName>
        <fullName evidence="2">Uncharacterized protein</fullName>
    </submittedName>
</protein>
<dbReference type="Gramene" id="OB05G28650.1">
    <property type="protein sequence ID" value="OB05G28650.1"/>
    <property type="gene ID" value="OB05G28650"/>
</dbReference>
<feature type="region of interest" description="Disordered" evidence="1">
    <location>
        <begin position="32"/>
        <end position="77"/>
    </location>
</feature>
<accession>J3M8E1</accession>
<name>J3M8E1_ORYBR</name>